<protein>
    <recommendedName>
        <fullName evidence="3">PIN domain-containing protein</fullName>
    </recommendedName>
</protein>
<accession>N6ZRW0</accession>
<dbReference type="InterPro" id="IPR029060">
    <property type="entry name" value="PIN-like_dom_sf"/>
</dbReference>
<evidence type="ECO:0008006" key="3">
    <source>
        <dbReference type="Google" id="ProtNLM"/>
    </source>
</evidence>
<dbReference type="Gene3D" id="3.40.50.1010">
    <property type="entry name" value="5'-nuclease"/>
    <property type="match status" value="1"/>
</dbReference>
<dbReference type="EMBL" id="AMXF01000066">
    <property type="protein sequence ID" value="ENO97058.1"/>
    <property type="molecule type" value="Genomic_DNA"/>
</dbReference>
<evidence type="ECO:0000313" key="2">
    <source>
        <dbReference type="Proteomes" id="UP000013047"/>
    </source>
</evidence>
<gene>
    <name evidence="1" type="ORF">C667_10725</name>
</gene>
<comment type="caution">
    <text evidence="1">The sequence shown here is derived from an EMBL/GenBank/DDBJ whole genome shotgun (WGS) entry which is preliminary data.</text>
</comment>
<dbReference type="RefSeq" id="WP_004362583.1">
    <property type="nucleotide sequence ID" value="NZ_AMXF01000066.1"/>
</dbReference>
<proteinExistence type="predicted"/>
<reference evidence="1 2" key="1">
    <citation type="submission" date="2012-09" db="EMBL/GenBank/DDBJ databases">
        <title>Draft Genome Sequences of 6 Strains from Genus Thauera.</title>
        <authorList>
            <person name="Liu B."/>
            <person name="Shapleigh J.P."/>
            <person name="Frostegard A.H."/>
        </authorList>
    </citation>
    <scope>NUCLEOTIDE SEQUENCE [LARGE SCALE GENOMIC DNA]</scope>
    <source>
        <strain evidence="1 2">B4P</strain>
    </source>
</reference>
<dbReference type="SUPFAM" id="SSF88723">
    <property type="entry name" value="PIN domain-like"/>
    <property type="match status" value="1"/>
</dbReference>
<dbReference type="AlphaFoldDB" id="N6ZRW0"/>
<evidence type="ECO:0000313" key="1">
    <source>
        <dbReference type="EMBL" id="ENO97058.1"/>
    </source>
</evidence>
<keyword evidence="2" id="KW-1185">Reference proteome</keyword>
<dbReference type="OrthoDB" id="9811737at2"/>
<organism evidence="1 2">
    <name type="scientific">Thauera phenylacetica B4P</name>
    <dbReference type="NCBI Taxonomy" id="1234382"/>
    <lineage>
        <taxon>Bacteria</taxon>
        <taxon>Pseudomonadati</taxon>
        <taxon>Pseudomonadota</taxon>
        <taxon>Betaproteobacteria</taxon>
        <taxon>Rhodocyclales</taxon>
        <taxon>Zoogloeaceae</taxon>
        <taxon>Thauera</taxon>
    </lineage>
</organism>
<name>N6ZRW0_9RHOO</name>
<dbReference type="Proteomes" id="UP000013047">
    <property type="component" value="Unassembled WGS sequence"/>
</dbReference>
<sequence length="148" mass="16943">MRLYLDVCCFNRPFDDQAQTRIRLETESKLVLQDLVRTGRHALVWSYIMDFEVANNPFEERIRHILEWRKLASEVIHECDAVLEVAKCLVSDGVSAYDALHVGCAVAGRCDVFVSTDDRLLRKVERTGLIEALTPGPALAFAEKWYEN</sequence>